<comment type="caution">
    <text evidence="5">The sequence shown here is derived from an EMBL/GenBank/DDBJ whole genome shotgun (WGS) entry which is preliminary data.</text>
</comment>
<keyword evidence="6" id="KW-1185">Reference proteome</keyword>
<dbReference type="Gene3D" id="3.40.190.10">
    <property type="entry name" value="Periplasmic binding protein-like II"/>
    <property type="match status" value="2"/>
</dbReference>
<dbReference type="Proteomes" id="UP001523392">
    <property type="component" value="Unassembled WGS sequence"/>
</dbReference>
<evidence type="ECO:0000256" key="4">
    <source>
        <dbReference type="SAM" id="SignalP"/>
    </source>
</evidence>
<dbReference type="InterPro" id="IPR050682">
    <property type="entry name" value="ModA/WtpA"/>
</dbReference>
<sequence>MRRRHLATLALGLVPGLPLAPAATHAQGIADRPLTLFAAASLQDALRALEPAWRAAAPGNRPLRFSFAASSSLARQIEQGAPADLFLSADEPWMDYLAERKLILPETRVSPLGNALALIAPADSPAAPLALGRGTDLAALLGAQGRLAVGDPAHVPVGLYARAALTWMGQWEALQPRLARAESVRAGLLLVERGEAPLGIVYATDAAASQKVKRLGIFPAESHPPVSYPFAVTTRAAQDPAARALLAWLAGPPAAAAWQRFGFTVRAP</sequence>
<dbReference type="EMBL" id="JAFIRR010000067">
    <property type="protein sequence ID" value="MCO6416722.1"/>
    <property type="molecule type" value="Genomic_DNA"/>
</dbReference>
<comment type="similarity">
    <text evidence="1">Belongs to the bacterial solute-binding protein ModA family.</text>
</comment>
<protein>
    <submittedName>
        <fullName evidence="5">Molybdate ABC transporter substrate-binding protein</fullName>
    </submittedName>
</protein>
<proteinExistence type="inferred from homology"/>
<dbReference type="PANTHER" id="PTHR30632">
    <property type="entry name" value="MOLYBDATE-BINDING PERIPLASMIC PROTEIN"/>
    <property type="match status" value="1"/>
</dbReference>
<evidence type="ECO:0000256" key="3">
    <source>
        <dbReference type="ARBA" id="ARBA00022729"/>
    </source>
</evidence>
<evidence type="ECO:0000256" key="1">
    <source>
        <dbReference type="ARBA" id="ARBA00009175"/>
    </source>
</evidence>
<dbReference type="Pfam" id="PF13531">
    <property type="entry name" value="SBP_bac_11"/>
    <property type="match status" value="1"/>
</dbReference>
<dbReference type="RefSeq" id="WP_252953352.1">
    <property type="nucleotide sequence ID" value="NZ_JAFIRR010000067.1"/>
</dbReference>
<dbReference type="SUPFAM" id="SSF53850">
    <property type="entry name" value="Periplasmic binding protein-like II"/>
    <property type="match status" value="1"/>
</dbReference>
<evidence type="ECO:0000313" key="6">
    <source>
        <dbReference type="Proteomes" id="UP001523392"/>
    </source>
</evidence>
<name>A0ABT1D467_9PROT</name>
<accession>A0ABT1D467</accession>
<keyword evidence="3 4" id="KW-0732">Signal</keyword>
<dbReference type="PIRSF" id="PIRSF004846">
    <property type="entry name" value="ModA"/>
    <property type="match status" value="1"/>
</dbReference>
<feature type="chain" id="PRO_5045916308" evidence="4">
    <location>
        <begin position="27"/>
        <end position="268"/>
    </location>
</feature>
<dbReference type="NCBIfam" id="TIGR01256">
    <property type="entry name" value="modA"/>
    <property type="match status" value="1"/>
</dbReference>
<organism evidence="5 6">
    <name type="scientific">Siccirubricoccus soli</name>
    <dbReference type="NCBI Taxonomy" id="2899147"/>
    <lineage>
        <taxon>Bacteria</taxon>
        <taxon>Pseudomonadati</taxon>
        <taxon>Pseudomonadota</taxon>
        <taxon>Alphaproteobacteria</taxon>
        <taxon>Acetobacterales</taxon>
        <taxon>Roseomonadaceae</taxon>
        <taxon>Siccirubricoccus</taxon>
    </lineage>
</organism>
<feature type="signal peptide" evidence="4">
    <location>
        <begin position="1"/>
        <end position="26"/>
    </location>
</feature>
<keyword evidence="2" id="KW-0479">Metal-binding</keyword>
<dbReference type="InterPro" id="IPR005950">
    <property type="entry name" value="ModA"/>
</dbReference>
<evidence type="ECO:0000313" key="5">
    <source>
        <dbReference type="EMBL" id="MCO6416722.1"/>
    </source>
</evidence>
<gene>
    <name evidence="5" type="primary">modA</name>
    <name evidence="5" type="ORF">JYK14_11215</name>
</gene>
<reference evidence="5 6" key="1">
    <citation type="submission" date="2021-12" db="EMBL/GenBank/DDBJ databases">
        <title>Siccirubricoccus leaddurans sp. nov., a high concentration Zn2+ tolerance bacterium.</title>
        <authorList>
            <person name="Cao Y."/>
        </authorList>
    </citation>
    <scope>NUCLEOTIDE SEQUENCE [LARGE SCALE GENOMIC DNA]</scope>
    <source>
        <strain evidence="5 6">KC 17139</strain>
    </source>
</reference>
<dbReference type="NCBIfam" id="NF007958">
    <property type="entry name" value="PRK10677.1"/>
    <property type="match status" value="1"/>
</dbReference>
<dbReference type="PANTHER" id="PTHR30632:SF17">
    <property type="entry name" value="MOLYBDATE-BINDING PROTEIN MODA"/>
    <property type="match status" value="1"/>
</dbReference>
<evidence type="ECO:0000256" key="2">
    <source>
        <dbReference type="ARBA" id="ARBA00022723"/>
    </source>
</evidence>